<feature type="transmembrane region" description="Helical" evidence="7">
    <location>
        <begin position="476"/>
        <end position="499"/>
    </location>
</feature>
<accession>A0ABC8V5N0</accession>
<feature type="transmembrane region" description="Helical" evidence="7">
    <location>
        <begin position="84"/>
        <end position="104"/>
    </location>
</feature>
<dbReference type="PANTHER" id="PTHR13906:SF4">
    <property type="entry name" value="LYSOPHOSPHOLIPID ACYLTRANSFERASE 6"/>
    <property type="match status" value="1"/>
</dbReference>
<keyword evidence="6" id="KW-0012">Acyltransferase</keyword>
<feature type="transmembrane region" description="Helical" evidence="7">
    <location>
        <begin position="12"/>
        <end position="33"/>
    </location>
</feature>
<feature type="transmembrane region" description="Helical" evidence="7">
    <location>
        <begin position="225"/>
        <end position="243"/>
    </location>
</feature>
<reference evidence="8 9" key="1">
    <citation type="submission" date="2024-02" db="EMBL/GenBank/DDBJ databases">
        <authorList>
            <person name="Vignale AGUSTIN F."/>
            <person name="Sosa J E."/>
            <person name="Modenutti C."/>
        </authorList>
    </citation>
    <scope>NUCLEOTIDE SEQUENCE [LARGE SCALE GENOMIC DNA]</scope>
</reference>
<name>A0ABC8V5N0_9AQUA</name>
<evidence type="ECO:0000256" key="4">
    <source>
        <dbReference type="ARBA" id="ARBA00022989"/>
    </source>
</evidence>
<feature type="transmembrane region" description="Helical" evidence="7">
    <location>
        <begin position="124"/>
        <end position="143"/>
    </location>
</feature>
<keyword evidence="9" id="KW-1185">Reference proteome</keyword>
<feature type="transmembrane region" description="Helical" evidence="7">
    <location>
        <begin position="443"/>
        <end position="464"/>
    </location>
</feature>
<protein>
    <recommendedName>
        <fullName evidence="10">1-acylglycerophosphocholine O-acyltransferase</fullName>
    </recommendedName>
</protein>
<feature type="transmembrane region" description="Helical" evidence="7">
    <location>
        <begin position="281"/>
        <end position="301"/>
    </location>
</feature>
<dbReference type="AlphaFoldDB" id="A0ABC8V5N0"/>
<evidence type="ECO:0000256" key="1">
    <source>
        <dbReference type="ARBA" id="ARBA00004141"/>
    </source>
</evidence>
<dbReference type="GO" id="GO:0019432">
    <property type="term" value="P:triglyceride biosynthetic process"/>
    <property type="evidence" value="ECO:0007669"/>
    <property type="project" value="UniProtKB-ARBA"/>
</dbReference>
<keyword evidence="3 7" id="KW-0812">Transmembrane</keyword>
<evidence type="ECO:0008006" key="10">
    <source>
        <dbReference type="Google" id="ProtNLM"/>
    </source>
</evidence>
<dbReference type="PANTHER" id="PTHR13906">
    <property type="entry name" value="PORCUPINE"/>
    <property type="match status" value="1"/>
</dbReference>
<dbReference type="GO" id="GO:0016020">
    <property type="term" value="C:membrane"/>
    <property type="evidence" value="ECO:0007669"/>
    <property type="project" value="UniProtKB-SubCell"/>
</dbReference>
<dbReference type="InterPro" id="IPR004299">
    <property type="entry name" value="MBOAT_fam"/>
</dbReference>
<feature type="transmembrane region" description="Helical" evidence="7">
    <location>
        <begin position="511"/>
        <end position="529"/>
    </location>
</feature>
<evidence type="ECO:0000256" key="7">
    <source>
        <dbReference type="SAM" id="Phobius"/>
    </source>
</evidence>
<evidence type="ECO:0000313" key="8">
    <source>
        <dbReference type="EMBL" id="CAK9188635.1"/>
    </source>
</evidence>
<gene>
    <name evidence="8" type="ORF">ILEXP_LOCUS59331</name>
</gene>
<comment type="subcellular location">
    <subcellularLocation>
        <location evidence="1">Membrane</location>
        <topology evidence="1">Multi-pass membrane protein</topology>
    </subcellularLocation>
</comment>
<dbReference type="InterPro" id="IPR049941">
    <property type="entry name" value="LPLAT_7/PORCN-like"/>
</dbReference>
<sequence length="543" mass="61204">MEMESMASAIGVSVPVLRFLLCFAATIPVNFLWRLIPGGPPTKHLYAALSGAILSYLSFGFTSNLHFLVPMLLGYASMVLCRRYCGIITFFLGFGYLIGCHVYYMSGDAWKEGGIDATGKHYRLVFKSLVFHLLFGSLMVITLKVISCVINYNDGVLKGENLREAQKKNRLLKLPSITEYFGYCLCCGSHFAGPVYEMKDYLDWTEKKGIWMHSEKGSSPSPYGATLRALLQAAICMGLYLYLVSHFPLSWFTDPLYQECGFWKRLGYQYMSGFTARWKYYFIWSISEASMIISGLGFSGWTDSSPHKPRWERAKNVDILGVELAKSSVELPLVWNIQVSTWLRHCEFPVFLKIACHVLPLHFDVACLDGSSCLAENLNQLKTRLVANVYERLIQKGKKPGFFQLLATQTVSAVWHVIDAFFVSGHDLMIKTQKSHLSGLYPGYIIFFVQSALMIAGSRVIYRWQQATSTALLKMILVFLNFAYTLLVLNYSCVGFMVLSLHETLASYGSVYYIGTVVPIALILLGNIIKPAKPVRSKARKEQ</sequence>
<comment type="caution">
    <text evidence="8">The sequence shown here is derived from an EMBL/GenBank/DDBJ whole genome shotgun (WGS) entry which is preliminary data.</text>
</comment>
<evidence type="ECO:0000256" key="2">
    <source>
        <dbReference type="ARBA" id="ARBA00022679"/>
    </source>
</evidence>
<keyword evidence="4 7" id="KW-1133">Transmembrane helix</keyword>
<evidence type="ECO:0000256" key="6">
    <source>
        <dbReference type="ARBA" id="ARBA00023315"/>
    </source>
</evidence>
<feature type="transmembrane region" description="Helical" evidence="7">
    <location>
        <begin position="45"/>
        <end position="72"/>
    </location>
</feature>
<keyword evidence="5 7" id="KW-0472">Membrane</keyword>
<dbReference type="EMBL" id="CAUOFW020010557">
    <property type="protein sequence ID" value="CAK9188635.1"/>
    <property type="molecule type" value="Genomic_DNA"/>
</dbReference>
<evidence type="ECO:0000313" key="9">
    <source>
        <dbReference type="Proteomes" id="UP001642360"/>
    </source>
</evidence>
<dbReference type="Pfam" id="PF03062">
    <property type="entry name" value="MBOAT"/>
    <property type="match status" value="1"/>
</dbReference>
<dbReference type="Proteomes" id="UP001642360">
    <property type="component" value="Unassembled WGS sequence"/>
</dbReference>
<proteinExistence type="predicted"/>
<dbReference type="GO" id="GO:0016746">
    <property type="term" value="F:acyltransferase activity"/>
    <property type="evidence" value="ECO:0007669"/>
    <property type="project" value="UniProtKB-KW"/>
</dbReference>
<evidence type="ECO:0000256" key="3">
    <source>
        <dbReference type="ARBA" id="ARBA00022692"/>
    </source>
</evidence>
<evidence type="ECO:0000256" key="5">
    <source>
        <dbReference type="ARBA" id="ARBA00023136"/>
    </source>
</evidence>
<keyword evidence="2" id="KW-0808">Transferase</keyword>
<organism evidence="8 9">
    <name type="scientific">Ilex paraguariensis</name>
    <name type="common">yerba mate</name>
    <dbReference type="NCBI Taxonomy" id="185542"/>
    <lineage>
        <taxon>Eukaryota</taxon>
        <taxon>Viridiplantae</taxon>
        <taxon>Streptophyta</taxon>
        <taxon>Embryophyta</taxon>
        <taxon>Tracheophyta</taxon>
        <taxon>Spermatophyta</taxon>
        <taxon>Magnoliopsida</taxon>
        <taxon>eudicotyledons</taxon>
        <taxon>Gunneridae</taxon>
        <taxon>Pentapetalae</taxon>
        <taxon>asterids</taxon>
        <taxon>campanulids</taxon>
        <taxon>Aquifoliales</taxon>
        <taxon>Aquifoliaceae</taxon>
        <taxon>Ilex</taxon>
    </lineage>
</organism>